<name>A0A2X4N7W3_9BACL</name>
<dbReference type="EMBL" id="CP046314">
    <property type="protein sequence ID" value="QGS09229.1"/>
    <property type="molecule type" value="Genomic_DNA"/>
</dbReference>
<evidence type="ECO:0000313" key="2">
    <source>
        <dbReference type="Proteomes" id="UP000425411"/>
    </source>
</evidence>
<dbReference type="Proteomes" id="UP000425411">
    <property type="component" value="Chromosome"/>
</dbReference>
<dbReference type="OrthoDB" id="2991665at2"/>
<protein>
    <submittedName>
        <fullName evidence="1">Iron ABC transporter permease</fullName>
    </submittedName>
</protein>
<dbReference type="AlphaFoldDB" id="A0A2X4N7W3"/>
<evidence type="ECO:0000313" key="1">
    <source>
        <dbReference type="EMBL" id="QGS09229.1"/>
    </source>
</evidence>
<gene>
    <name evidence="1" type="ORF">FOC49_04750</name>
</gene>
<reference evidence="1 2" key="1">
    <citation type="submission" date="2019-11" db="EMBL/GenBank/DDBJ databases">
        <title>FDA dAtabase for Regulatory Grade micrObial Sequences (FDA-ARGOS): Supporting development and validation of Infectious Disease Dx tests.</title>
        <authorList>
            <person name="Turner S."/>
            <person name="Byrd R."/>
            <person name="Tallon L."/>
            <person name="Sadzewicz L."/>
            <person name="Vavikolanu K."/>
            <person name="Mehta A."/>
            <person name="Aluvathingal J."/>
            <person name="Nadendla S."/>
            <person name="Myers T."/>
            <person name="Yan Y."/>
            <person name="Sichtig H."/>
        </authorList>
    </citation>
    <scope>NUCLEOTIDE SEQUENCE [LARGE SCALE GENOMIC DNA]</scope>
    <source>
        <strain evidence="1 2">FDAARGOS_741</strain>
    </source>
</reference>
<proteinExistence type="predicted"/>
<dbReference type="GeneID" id="93207781"/>
<keyword evidence="2" id="KW-1185">Reference proteome</keyword>
<sequence>MIFSLEFGKIFKRKFNYLFGMIILLISFLLIYKTSSLAGYYDLDEVDFIFKFTFKILLILIIFLMGINYIYSYREDYISKVSIFLELAKKKTLRDFSALVANLIYFATYYLIMLGGIILILFFTKKNKFLEIKNIIFSNVQNSIAYLSMVLLLLLLANLIFLFVLTLFNNTNLAISLSLLYFIGGTVIAKMLEDRISFLSERIENSILNIFDKEFNSLNQFIEFNLVTFLPISLNIVGLIIVIFIVKLIKKVI</sequence>
<organism evidence="1 2">
    <name type="scientific">Gemella morbillorum</name>
    <dbReference type="NCBI Taxonomy" id="29391"/>
    <lineage>
        <taxon>Bacteria</taxon>
        <taxon>Bacillati</taxon>
        <taxon>Bacillota</taxon>
        <taxon>Bacilli</taxon>
        <taxon>Bacillales</taxon>
        <taxon>Gemellaceae</taxon>
        <taxon>Gemella</taxon>
    </lineage>
</organism>
<dbReference type="RefSeq" id="WP_004634255.1">
    <property type="nucleotide sequence ID" value="NZ_CP046314.1"/>
</dbReference>
<accession>A0A2X4N7W3</accession>